<accession>A0A2M9X942</accession>
<name>A0A2M9X942_9LEPT</name>
<dbReference type="EMBL" id="NPDN01000010">
    <property type="protein sequence ID" value="PJZ24184.1"/>
    <property type="molecule type" value="Genomic_DNA"/>
</dbReference>
<dbReference type="RefSeq" id="WP_100708100.1">
    <property type="nucleotide sequence ID" value="NZ_NPDL01000001.1"/>
</dbReference>
<evidence type="ECO:0000313" key="2">
    <source>
        <dbReference type="Proteomes" id="UP000232196"/>
    </source>
</evidence>
<dbReference type="Proteomes" id="UP000232196">
    <property type="component" value="Unassembled WGS sequence"/>
</dbReference>
<gene>
    <name evidence="1" type="ORF">CH357_17735</name>
</gene>
<comment type="caution">
    <text evidence="1">The sequence shown here is derived from an EMBL/GenBank/DDBJ whole genome shotgun (WGS) entry which is preliminary data.</text>
</comment>
<reference evidence="1 2" key="1">
    <citation type="submission" date="2017-07" db="EMBL/GenBank/DDBJ databases">
        <title>Leptospira spp. isolated from tropical soils.</title>
        <authorList>
            <person name="Thibeaux R."/>
            <person name="Iraola G."/>
            <person name="Ferres I."/>
            <person name="Bierque E."/>
            <person name="Girault D."/>
            <person name="Soupe-Gilbert M.-E."/>
            <person name="Picardeau M."/>
            <person name="Goarant C."/>
        </authorList>
    </citation>
    <scope>NUCLEOTIDE SEQUENCE [LARGE SCALE GENOMIC DNA]</scope>
    <source>
        <strain evidence="1 2">MCA1-C-A1</strain>
    </source>
</reference>
<proteinExistence type="predicted"/>
<evidence type="ECO:0000313" key="1">
    <source>
        <dbReference type="EMBL" id="PJZ24184.1"/>
    </source>
</evidence>
<keyword evidence="2" id="KW-1185">Reference proteome</keyword>
<dbReference type="AlphaFoldDB" id="A0A2M9X942"/>
<organism evidence="1 2">
    <name type="scientific">Leptospira hartskeerlii</name>
    <dbReference type="NCBI Taxonomy" id="2023177"/>
    <lineage>
        <taxon>Bacteria</taxon>
        <taxon>Pseudomonadati</taxon>
        <taxon>Spirochaetota</taxon>
        <taxon>Spirochaetia</taxon>
        <taxon>Leptospirales</taxon>
        <taxon>Leptospiraceae</taxon>
        <taxon>Leptospira</taxon>
    </lineage>
</organism>
<dbReference type="OrthoDB" id="339097at2"/>
<sequence length="230" mass="26632">MLDLRKLSGFNLLDFLTGKNSFEEKALKSNYRIAVLLHSLNKVLQKKVVEGTEDLESLVMDSGRGVLYLSGHYSIQGLAWSKILRTNHIRYKLSLRPVKVDGNRVVFRIEAFRLYDHNPRSIDPIRIFSKVFKFHRKLILEEIVEEIPEILSLTEVGNEIRVDLNYFLAEIPEVAGAVTVQRVIPEKGNVFLFVRSNTILKPLLDFFGPDYLRIEPISENEDSMLMLWRD</sequence>
<protein>
    <submittedName>
        <fullName evidence="1">Uncharacterized protein</fullName>
    </submittedName>
</protein>